<dbReference type="RefSeq" id="WP_063231318.1">
    <property type="nucleotide sequence ID" value="NZ_CALAFT010000036.1"/>
</dbReference>
<gene>
    <name evidence="1" type="ORF">BPA01_14310</name>
</gene>
<accession>A0A4Y3PN69</accession>
<keyword evidence="2" id="KW-1185">Reference proteome</keyword>
<sequence length="137" mass="15458">MYIVFLIIAVFMLDVILYCEQLLKEEAALTFERLPFLLFTTLYPVLIGLVFALPTFIQTCVTKGSWTFDWLPFTVLGIPALLMDLIFLVYFYPVEIDIPLSFFAEYGSQASIICGLAFGYLALSCWKKKAAAAVLSL</sequence>
<evidence type="ECO:0000313" key="2">
    <source>
        <dbReference type="Proteomes" id="UP000316882"/>
    </source>
</evidence>
<name>A0A4Y3PN69_BREPA</name>
<evidence type="ECO:0000313" key="1">
    <source>
        <dbReference type="EMBL" id="GEB31851.1"/>
    </source>
</evidence>
<dbReference type="OrthoDB" id="1798014at2"/>
<reference evidence="1 2" key="1">
    <citation type="submission" date="2019-06" db="EMBL/GenBank/DDBJ databases">
        <title>Whole genome shotgun sequence of Brevibacillus parabrevis NBRC 12334.</title>
        <authorList>
            <person name="Hosoyama A."/>
            <person name="Uohara A."/>
            <person name="Ohji S."/>
            <person name="Ichikawa N."/>
        </authorList>
    </citation>
    <scope>NUCLEOTIDE SEQUENCE [LARGE SCALE GENOMIC DNA]</scope>
    <source>
        <strain evidence="1 2">NBRC 12334</strain>
    </source>
</reference>
<proteinExistence type="predicted"/>
<dbReference type="AlphaFoldDB" id="A0A4Y3PN69"/>
<organism evidence="1 2">
    <name type="scientific">Brevibacillus parabrevis</name>
    <dbReference type="NCBI Taxonomy" id="54914"/>
    <lineage>
        <taxon>Bacteria</taxon>
        <taxon>Bacillati</taxon>
        <taxon>Bacillota</taxon>
        <taxon>Bacilli</taxon>
        <taxon>Bacillales</taxon>
        <taxon>Paenibacillaceae</taxon>
        <taxon>Brevibacillus</taxon>
    </lineage>
</organism>
<dbReference type="Proteomes" id="UP000316882">
    <property type="component" value="Unassembled WGS sequence"/>
</dbReference>
<protein>
    <submittedName>
        <fullName evidence="1">Uncharacterized protein</fullName>
    </submittedName>
</protein>
<dbReference type="EMBL" id="BJMH01000005">
    <property type="protein sequence ID" value="GEB31851.1"/>
    <property type="molecule type" value="Genomic_DNA"/>
</dbReference>
<comment type="caution">
    <text evidence="1">The sequence shown here is derived from an EMBL/GenBank/DDBJ whole genome shotgun (WGS) entry which is preliminary data.</text>
</comment>